<gene>
    <name evidence="2" type="ORF">SM757_34840</name>
</gene>
<dbReference type="RefSeq" id="WP_322468839.1">
    <property type="nucleotide sequence ID" value="NZ_JAXOJX010000172.1"/>
</dbReference>
<name>A0ABU5ISC4_9BURK</name>
<evidence type="ECO:0000256" key="1">
    <source>
        <dbReference type="SAM" id="MobiDB-lite"/>
    </source>
</evidence>
<feature type="region of interest" description="Disordered" evidence="1">
    <location>
        <begin position="118"/>
        <end position="147"/>
    </location>
</feature>
<evidence type="ECO:0000313" key="3">
    <source>
        <dbReference type="Proteomes" id="UP001293718"/>
    </source>
</evidence>
<organism evidence="2 3">
    <name type="scientific">Azohydromonas lata</name>
    <dbReference type="NCBI Taxonomy" id="45677"/>
    <lineage>
        <taxon>Bacteria</taxon>
        <taxon>Pseudomonadati</taxon>
        <taxon>Pseudomonadota</taxon>
        <taxon>Betaproteobacteria</taxon>
        <taxon>Burkholderiales</taxon>
        <taxon>Sphaerotilaceae</taxon>
        <taxon>Azohydromonas</taxon>
    </lineage>
</organism>
<proteinExistence type="predicted"/>
<protein>
    <submittedName>
        <fullName evidence="2">Uncharacterized protein</fullName>
    </submittedName>
</protein>
<evidence type="ECO:0000313" key="2">
    <source>
        <dbReference type="EMBL" id="MDZ5461763.1"/>
    </source>
</evidence>
<feature type="compositionally biased region" description="Basic residues" evidence="1">
    <location>
        <begin position="137"/>
        <end position="147"/>
    </location>
</feature>
<comment type="caution">
    <text evidence="2">The sequence shown here is derived from an EMBL/GenBank/DDBJ whole genome shotgun (WGS) entry which is preliminary data.</text>
</comment>
<reference evidence="2 3" key="1">
    <citation type="submission" date="2023-11" db="EMBL/GenBank/DDBJ databases">
        <title>Draft genome of Azohydromonas lata strain H1 (DSM1123), a polyhydroxyalkanoate producer.</title>
        <authorList>
            <person name="Traversa D."/>
            <person name="D'Addabbo P."/>
            <person name="Pazzani C."/>
            <person name="Manzari C."/>
            <person name="Chiara M."/>
            <person name="Scrascia M."/>
        </authorList>
    </citation>
    <scope>NUCLEOTIDE SEQUENCE [LARGE SCALE GENOMIC DNA]</scope>
    <source>
        <strain evidence="2 3">H1</strain>
    </source>
</reference>
<dbReference type="EMBL" id="JAXOJX010000172">
    <property type="protein sequence ID" value="MDZ5461763.1"/>
    <property type="molecule type" value="Genomic_DNA"/>
</dbReference>
<sequence>MSFTAPRPAGFKIDEREPAASELIPYVRHYDDETVMTADDGLRQVIKIEGLYYESLSRRQIKLFERRRNTILRQAAASDRGIYVTMLRRRVFLYPDGESEIWFSRLFNTAWRQRHGRRLPHRRHGDGHVDQHGPGRQQRRYHRRRDV</sequence>
<dbReference type="Proteomes" id="UP001293718">
    <property type="component" value="Unassembled WGS sequence"/>
</dbReference>
<keyword evidence="3" id="KW-1185">Reference proteome</keyword>
<accession>A0ABU5ISC4</accession>